<sequence>MATTNGDIMLSRTDALPDNLEPQSRDDCSSDSNSSICIPRSSSPPRPARVGLPDHLNLDNKAAPAAEPPLGTMTSGPLVRKLNSKERRKEQRRKQQRKEERQRRADAADIAAALATASKRQCVRPNEGPKLHPIVLNFAGIMAKLSGVPHYPPPAGPFYTASDQLVGVLRKLIHTWDIDCALCRLHYKAPDTTTHRLENCDCLDESSDARCWLTMFKSYHASCNGKGSRCSECLFPSTLCLRTVYREDMDEEYGHEKEARENWGVIYMEAQCDWVKVIQRFVSGCMVVGGCLERCGGISVLGSAALDHMGWQDWQGLRENGPNHIQCWLQEMDEISGLRCPRLLKLFWFLAHVAACVVRKQLCKMCVRGVATGLVRKVRAIQAELEAAVVEIPQPLLAFFLMAETSALTPASILSVGRNVALPALPLPEMSRANIQATLALLAEKTKFVMMIVWARSLHGVEMAPVQILWAAMLSSVDASCFAACS</sequence>
<keyword evidence="3" id="KW-1185">Reference proteome</keyword>
<organism evidence="2 3">
    <name type="scientific">Verticillium dahliae (strain VdLs.17 / ATCC MYA-4575 / FGSC 10137)</name>
    <name type="common">Verticillium wilt</name>
    <dbReference type="NCBI Taxonomy" id="498257"/>
    <lineage>
        <taxon>Eukaryota</taxon>
        <taxon>Fungi</taxon>
        <taxon>Dikarya</taxon>
        <taxon>Ascomycota</taxon>
        <taxon>Pezizomycotina</taxon>
        <taxon>Sordariomycetes</taxon>
        <taxon>Hypocreomycetidae</taxon>
        <taxon>Glomerellales</taxon>
        <taxon>Plectosphaerellaceae</taxon>
        <taxon>Verticillium</taxon>
    </lineage>
</organism>
<dbReference type="OrthoDB" id="5078454at2759"/>
<proteinExistence type="predicted"/>
<dbReference type="HOGENOM" id="CLU_044127_0_0_1"/>
<dbReference type="RefSeq" id="XP_009653307.1">
    <property type="nucleotide sequence ID" value="XM_009655012.1"/>
</dbReference>
<dbReference type="eggNOG" id="ENOG502RPBN">
    <property type="taxonomic scope" value="Eukaryota"/>
</dbReference>
<protein>
    <submittedName>
        <fullName evidence="2">Uncharacterized protein</fullName>
    </submittedName>
</protein>
<dbReference type="STRING" id="498257.G2X544"/>
<name>G2X544_VERDV</name>
<dbReference type="GeneID" id="20706739"/>
<evidence type="ECO:0000313" key="2">
    <source>
        <dbReference type="EMBL" id="EGY23838.1"/>
    </source>
</evidence>
<dbReference type="InParanoid" id="G2X544"/>
<dbReference type="AlphaFoldDB" id="G2X544"/>
<evidence type="ECO:0000256" key="1">
    <source>
        <dbReference type="SAM" id="MobiDB-lite"/>
    </source>
</evidence>
<reference evidence="2 3" key="1">
    <citation type="submission" date="2008-03" db="EMBL/GenBank/DDBJ databases">
        <title>The Genome Sequence of Verticillium dahliae VdLs.17.</title>
        <authorList>
            <consortium name="The Broad Institute Genome Sequencing Platform"/>
            <person name="Ma L.-J.J."/>
            <person name="Klosterman S.J."/>
            <person name="Subbarao K."/>
            <person name="Dobinson K."/>
            <person name="Veronese P."/>
            <person name="Kang S."/>
            <person name="Gold S.E."/>
            <person name="Young S."/>
            <person name="Jaffe D."/>
            <person name="Gnerre S."/>
            <person name="Berlin A."/>
            <person name="Heiman D."/>
            <person name="Hepburn T."/>
            <person name="Sykes S."/>
            <person name="Alvarado L."/>
            <person name="Kodira C.D."/>
            <person name="Lander E."/>
            <person name="Galagan J."/>
            <person name="Nusbaum C."/>
            <person name="Birren B."/>
        </authorList>
    </citation>
    <scope>NUCLEOTIDE SEQUENCE [LARGE SCALE GENOMIC DNA]</scope>
    <source>
        <strain evidence="3">VdLs.17 / ATCC MYA-4575 / FGSC 10137</strain>
    </source>
</reference>
<gene>
    <name evidence="2" type="ORF">VDAG_05276</name>
</gene>
<evidence type="ECO:0000313" key="3">
    <source>
        <dbReference type="Proteomes" id="UP000001611"/>
    </source>
</evidence>
<feature type="compositionally biased region" description="Basic and acidic residues" evidence="1">
    <location>
        <begin position="97"/>
        <end position="107"/>
    </location>
</feature>
<dbReference type="EMBL" id="DS572703">
    <property type="protein sequence ID" value="EGY23838.1"/>
    <property type="molecule type" value="Genomic_DNA"/>
</dbReference>
<dbReference type="KEGG" id="vda:VDAG_05276"/>
<feature type="compositionally biased region" description="Low complexity" evidence="1">
    <location>
        <begin position="30"/>
        <end position="41"/>
    </location>
</feature>
<dbReference type="OMA" id="CVPNEGP"/>
<dbReference type="Proteomes" id="UP000001611">
    <property type="component" value="Chromosome 4"/>
</dbReference>
<feature type="region of interest" description="Disordered" evidence="1">
    <location>
        <begin position="1"/>
        <end position="107"/>
    </location>
</feature>
<accession>G2X544</accession>